<evidence type="ECO:0000256" key="1">
    <source>
        <dbReference type="SAM" id="Phobius"/>
    </source>
</evidence>
<reference evidence="2 3" key="1">
    <citation type="journal article" date="2014" name="Genome Biol. Evol.">
        <title>The genome of the myxosporean Thelohanellus kitauei shows adaptations to nutrient acquisition within its fish host.</title>
        <authorList>
            <person name="Yang Y."/>
            <person name="Xiong J."/>
            <person name="Zhou Z."/>
            <person name="Huo F."/>
            <person name="Miao W."/>
            <person name="Ran C."/>
            <person name="Liu Y."/>
            <person name="Zhang J."/>
            <person name="Feng J."/>
            <person name="Wang M."/>
            <person name="Wang M."/>
            <person name="Wang L."/>
            <person name="Yao B."/>
        </authorList>
    </citation>
    <scope>NUCLEOTIDE SEQUENCE [LARGE SCALE GENOMIC DNA]</scope>
    <source>
        <strain evidence="2">Wuqing</strain>
    </source>
</reference>
<keyword evidence="3" id="KW-1185">Reference proteome</keyword>
<evidence type="ECO:0000313" key="2">
    <source>
        <dbReference type="EMBL" id="KII74781.1"/>
    </source>
</evidence>
<accession>A0A0C2N570</accession>
<evidence type="ECO:0000313" key="3">
    <source>
        <dbReference type="Proteomes" id="UP000031668"/>
    </source>
</evidence>
<gene>
    <name evidence="2" type="ORF">RF11_06574</name>
</gene>
<comment type="caution">
    <text evidence="2">The sequence shown here is derived from an EMBL/GenBank/DDBJ whole genome shotgun (WGS) entry which is preliminary data.</text>
</comment>
<dbReference type="EMBL" id="JWZT01000263">
    <property type="protein sequence ID" value="KII74781.1"/>
    <property type="molecule type" value="Genomic_DNA"/>
</dbReference>
<keyword evidence="1" id="KW-0812">Transmembrane</keyword>
<proteinExistence type="predicted"/>
<keyword evidence="1" id="KW-1133">Transmembrane helix</keyword>
<keyword evidence="1" id="KW-0472">Membrane</keyword>
<organism evidence="2 3">
    <name type="scientific">Thelohanellus kitauei</name>
    <name type="common">Myxosporean</name>
    <dbReference type="NCBI Taxonomy" id="669202"/>
    <lineage>
        <taxon>Eukaryota</taxon>
        <taxon>Metazoa</taxon>
        <taxon>Cnidaria</taxon>
        <taxon>Myxozoa</taxon>
        <taxon>Myxosporea</taxon>
        <taxon>Bivalvulida</taxon>
        <taxon>Platysporina</taxon>
        <taxon>Myxobolidae</taxon>
        <taxon>Thelohanellus</taxon>
    </lineage>
</organism>
<sequence>MTNAFIYELDYMGHHRPKFEISNAFISKDISRMVPMVYDIVYLNTLYFSNNTLFRNYYRGWAFYQSGVYRLGFNISSLKMDHKMDLLIILDSNLNLFVICYITNFIKLLATMVTDFEYSPHIL</sequence>
<dbReference type="AlphaFoldDB" id="A0A0C2N570"/>
<dbReference type="Proteomes" id="UP000031668">
    <property type="component" value="Unassembled WGS sequence"/>
</dbReference>
<feature type="transmembrane region" description="Helical" evidence="1">
    <location>
        <begin position="86"/>
        <end position="106"/>
    </location>
</feature>
<protein>
    <submittedName>
        <fullName evidence="2">Uncharacterized protein</fullName>
    </submittedName>
</protein>
<name>A0A0C2N570_THEKT</name>